<feature type="region of interest" description="Disordered" evidence="1">
    <location>
        <begin position="1"/>
        <end position="34"/>
    </location>
</feature>
<protein>
    <submittedName>
        <fullName evidence="2">Uncharacterized protein</fullName>
    </submittedName>
</protein>
<keyword evidence="3" id="KW-1185">Reference proteome</keyword>
<feature type="region of interest" description="Disordered" evidence="1">
    <location>
        <begin position="57"/>
        <end position="84"/>
    </location>
</feature>
<proteinExistence type="predicted"/>
<feature type="compositionally biased region" description="Polar residues" evidence="1">
    <location>
        <begin position="1"/>
        <end position="11"/>
    </location>
</feature>
<name>A0AAV0CW86_9ASTE</name>
<dbReference type="AlphaFoldDB" id="A0AAV0CW86"/>
<reference evidence="2" key="1">
    <citation type="submission" date="2022-07" db="EMBL/GenBank/DDBJ databases">
        <authorList>
            <person name="Macas J."/>
            <person name="Novak P."/>
            <person name="Neumann P."/>
        </authorList>
    </citation>
    <scope>NUCLEOTIDE SEQUENCE</scope>
</reference>
<accession>A0AAV0CW86</accession>
<organism evidence="2 3">
    <name type="scientific">Cuscuta epithymum</name>
    <dbReference type="NCBI Taxonomy" id="186058"/>
    <lineage>
        <taxon>Eukaryota</taxon>
        <taxon>Viridiplantae</taxon>
        <taxon>Streptophyta</taxon>
        <taxon>Embryophyta</taxon>
        <taxon>Tracheophyta</taxon>
        <taxon>Spermatophyta</taxon>
        <taxon>Magnoliopsida</taxon>
        <taxon>eudicotyledons</taxon>
        <taxon>Gunneridae</taxon>
        <taxon>Pentapetalae</taxon>
        <taxon>asterids</taxon>
        <taxon>lamiids</taxon>
        <taxon>Solanales</taxon>
        <taxon>Convolvulaceae</taxon>
        <taxon>Cuscuteae</taxon>
        <taxon>Cuscuta</taxon>
        <taxon>Cuscuta subgen. Cuscuta</taxon>
    </lineage>
</organism>
<evidence type="ECO:0000256" key="1">
    <source>
        <dbReference type="SAM" id="MobiDB-lite"/>
    </source>
</evidence>
<gene>
    <name evidence="2" type="ORF">CEPIT_LOCUS9219</name>
</gene>
<dbReference type="Proteomes" id="UP001152523">
    <property type="component" value="Unassembled WGS sequence"/>
</dbReference>
<sequence>MESAAGSSQTPSGRTERGGRSYSGGSDDEWVEQTGVAAFPGELRYQPAGFSTIEPSFSKSGEVGCPPAELKIRAGGNSSAESSAVEEPYHFTGFSDVPSPATALNVEEHQPQNALAQPYYADDILSPYQDHYQNESPAIAIPLRFHDPNHSLGEVRMFLLGL</sequence>
<evidence type="ECO:0000313" key="3">
    <source>
        <dbReference type="Proteomes" id="UP001152523"/>
    </source>
</evidence>
<dbReference type="EMBL" id="CAMAPF010000050">
    <property type="protein sequence ID" value="CAH9085254.1"/>
    <property type="molecule type" value="Genomic_DNA"/>
</dbReference>
<comment type="caution">
    <text evidence="2">The sequence shown here is derived from an EMBL/GenBank/DDBJ whole genome shotgun (WGS) entry which is preliminary data.</text>
</comment>
<evidence type="ECO:0000313" key="2">
    <source>
        <dbReference type="EMBL" id="CAH9085254.1"/>
    </source>
</evidence>